<evidence type="ECO:0000313" key="4">
    <source>
        <dbReference type="Proteomes" id="UP001232725"/>
    </source>
</evidence>
<dbReference type="InterPro" id="IPR038186">
    <property type="entry name" value="CHAD_dom_sf"/>
</dbReference>
<evidence type="ECO:0000259" key="2">
    <source>
        <dbReference type="PROSITE" id="PS51708"/>
    </source>
</evidence>
<dbReference type="PROSITE" id="PS51708">
    <property type="entry name" value="CHAD"/>
    <property type="match status" value="1"/>
</dbReference>
<dbReference type="EMBL" id="JAVALS010000006">
    <property type="protein sequence ID" value="MDP5227504.1"/>
    <property type="molecule type" value="Genomic_DNA"/>
</dbReference>
<proteinExistence type="predicted"/>
<name>A0ABT9IPJ5_9MICC</name>
<sequence>MPTANSGTGPADGAGEGPGLPVPGRKSTVGEVLLAYLDEQSRELLADEAAVRRGDDDAVHSMRSTARRIRSALQAHHPVVRKAAARRLGEDLRWLGHFLGDPRDAEVLRERVLTELRALPRFHDAQAALLPVERELDAAWAAGRRRLLTALDSRTYRGMLEALADFRNDPPFIADAGRRAREAGAAVVDDAARRMERSRLRAKKRRGTPEYDDALHEVRKDAKRLRYSAESVAAAGARHTAALGRAGKRIQQALGEQHDAAGTRDFLIRLAAAPGLPEDLAEAYREAGEAQAKKARDAERQYRRVYRKARRKTHGFTLR</sequence>
<dbReference type="Proteomes" id="UP001232725">
    <property type="component" value="Unassembled WGS sequence"/>
</dbReference>
<accession>A0ABT9IPJ5</accession>
<feature type="region of interest" description="Disordered" evidence="1">
    <location>
        <begin position="1"/>
        <end position="25"/>
    </location>
</feature>
<dbReference type="Pfam" id="PF05235">
    <property type="entry name" value="CHAD"/>
    <property type="match status" value="1"/>
</dbReference>
<dbReference type="SMART" id="SM00880">
    <property type="entry name" value="CHAD"/>
    <property type="match status" value="1"/>
</dbReference>
<dbReference type="InterPro" id="IPR007899">
    <property type="entry name" value="CHAD_dom"/>
</dbReference>
<organism evidence="3 4">
    <name type="scientific">Arthrobacter horti</name>
    <dbReference type="NCBI Taxonomy" id="3068273"/>
    <lineage>
        <taxon>Bacteria</taxon>
        <taxon>Bacillati</taxon>
        <taxon>Actinomycetota</taxon>
        <taxon>Actinomycetes</taxon>
        <taxon>Micrococcales</taxon>
        <taxon>Micrococcaceae</taxon>
        <taxon>Arthrobacter</taxon>
    </lineage>
</organism>
<reference evidence="3 4" key="1">
    <citation type="submission" date="2023-08" db="EMBL/GenBank/DDBJ databases">
        <title>Arthrobacter horti sp. nov., isolated from forest soil.</title>
        <authorList>
            <person name="Park M."/>
        </authorList>
    </citation>
    <scope>NUCLEOTIDE SEQUENCE [LARGE SCALE GENOMIC DNA]</scope>
    <source>
        <strain evidence="3 4">YJM1</strain>
    </source>
</reference>
<dbReference type="Gene3D" id="1.40.20.10">
    <property type="entry name" value="CHAD domain"/>
    <property type="match status" value="1"/>
</dbReference>
<dbReference type="RefSeq" id="WP_305996559.1">
    <property type="nucleotide sequence ID" value="NZ_JAVALS010000006.1"/>
</dbReference>
<gene>
    <name evidence="3" type="ORF">Q9R02_10100</name>
</gene>
<dbReference type="PANTHER" id="PTHR39339">
    <property type="entry name" value="SLR1444 PROTEIN"/>
    <property type="match status" value="1"/>
</dbReference>
<evidence type="ECO:0000256" key="1">
    <source>
        <dbReference type="SAM" id="MobiDB-lite"/>
    </source>
</evidence>
<comment type="caution">
    <text evidence="3">The sequence shown here is derived from an EMBL/GenBank/DDBJ whole genome shotgun (WGS) entry which is preliminary data.</text>
</comment>
<dbReference type="PANTHER" id="PTHR39339:SF1">
    <property type="entry name" value="CHAD DOMAIN-CONTAINING PROTEIN"/>
    <property type="match status" value="1"/>
</dbReference>
<keyword evidence="4" id="KW-1185">Reference proteome</keyword>
<evidence type="ECO:0000313" key="3">
    <source>
        <dbReference type="EMBL" id="MDP5227504.1"/>
    </source>
</evidence>
<protein>
    <submittedName>
        <fullName evidence="3">CHAD domain-containing protein</fullName>
    </submittedName>
</protein>
<feature type="domain" description="CHAD" evidence="2">
    <location>
        <begin position="26"/>
        <end position="311"/>
    </location>
</feature>